<proteinExistence type="predicted"/>
<sequence>MVDASVATDPEDDIAEAITKHSQQIREWLDRCLIWKPRFDQGKPDLALRALLVRRAENYLKREDPTCRLKLAKIVEGILESAWQQDNTYVHSKTRTRPILKDLIEASEYAVVPKPGWIASKLEHTRVGRAIRREWAYRRARFSS</sequence>
<reference evidence="1" key="1">
    <citation type="submission" date="2019-05" db="EMBL/GenBank/DDBJ databases">
        <title>Metatranscriptomic reconstruction reveals RNA viruses with the potential to shape carbon cycling in soil.</title>
        <authorList>
            <person name="Starr E.P."/>
            <person name="Nuccio E."/>
            <person name="Pett-Ridge J."/>
            <person name="Banfield J.F."/>
            <person name="Firestone M.K."/>
        </authorList>
    </citation>
    <scope>NUCLEOTIDE SEQUENCE</scope>
    <source>
        <strain evidence="1">H1_Bulk_28_FD_scaffold_105</strain>
    </source>
</reference>
<dbReference type="EMBL" id="MN034501">
    <property type="protein sequence ID" value="QDH88962.1"/>
    <property type="molecule type" value="Genomic_DNA"/>
</dbReference>
<accession>A0A514D5T4</accession>
<gene>
    <name evidence="1" type="ORF">H1Bulk28FD105_000001</name>
</gene>
<protein>
    <submittedName>
        <fullName evidence="1">Uncharacterized protein</fullName>
    </submittedName>
</protein>
<evidence type="ECO:0000313" key="1">
    <source>
        <dbReference type="EMBL" id="QDH88962.1"/>
    </source>
</evidence>
<organism evidence="1">
    <name type="scientific">Riboviria sp</name>
    <dbReference type="NCBI Taxonomy" id="2585031"/>
    <lineage>
        <taxon>Viruses</taxon>
        <taxon>Riboviria</taxon>
    </lineage>
</organism>
<name>A0A514D5T4_9VIRU</name>